<evidence type="ECO:0000256" key="2">
    <source>
        <dbReference type="SAM" id="Phobius"/>
    </source>
</evidence>
<evidence type="ECO:0000313" key="4">
    <source>
        <dbReference type="Proteomes" id="UP001488805"/>
    </source>
</evidence>
<protein>
    <submittedName>
        <fullName evidence="3">Uncharacterized protein</fullName>
    </submittedName>
</protein>
<gene>
    <name evidence="3" type="ORF">VZT92_015737</name>
</gene>
<keyword evidence="2" id="KW-0472">Membrane</keyword>
<sequence>MRAGKAHLTASLQWIMGYERGRGLKRLIQVSLLCVGFCSFLLPLVVFQEMEPDPTGSGSRSPDESGLILKLNSDF</sequence>
<proteinExistence type="predicted"/>
<accession>A0AAW1EXY2</accession>
<organism evidence="3 4">
    <name type="scientific">Zoarces viviparus</name>
    <name type="common">Viviparous eelpout</name>
    <name type="synonym">Blennius viviparus</name>
    <dbReference type="NCBI Taxonomy" id="48416"/>
    <lineage>
        <taxon>Eukaryota</taxon>
        <taxon>Metazoa</taxon>
        <taxon>Chordata</taxon>
        <taxon>Craniata</taxon>
        <taxon>Vertebrata</taxon>
        <taxon>Euteleostomi</taxon>
        <taxon>Actinopterygii</taxon>
        <taxon>Neopterygii</taxon>
        <taxon>Teleostei</taxon>
        <taxon>Neoteleostei</taxon>
        <taxon>Acanthomorphata</taxon>
        <taxon>Eupercaria</taxon>
        <taxon>Perciformes</taxon>
        <taxon>Cottioidei</taxon>
        <taxon>Zoarcales</taxon>
        <taxon>Zoarcidae</taxon>
        <taxon>Zoarcinae</taxon>
        <taxon>Zoarces</taxon>
    </lineage>
</organism>
<keyword evidence="2" id="KW-0812">Transmembrane</keyword>
<dbReference type="Proteomes" id="UP001488805">
    <property type="component" value="Unassembled WGS sequence"/>
</dbReference>
<evidence type="ECO:0000256" key="1">
    <source>
        <dbReference type="SAM" id="MobiDB-lite"/>
    </source>
</evidence>
<keyword evidence="4" id="KW-1185">Reference proteome</keyword>
<name>A0AAW1EXY2_ZOAVI</name>
<reference evidence="3 4" key="1">
    <citation type="journal article" date="2024" name="Genome Biol. Evol.">
        <title>Chromosome-level genome assembly of the viviparous eelpout Zoarces viviparus.</title>
        <authorList>
            <person name="Fuhrmann N."/>
            <person name="Brasseur M.V."/>
            <person name="Bakowski C.E."/>
            <person name="Podsiadlowski L."/>
            <person name="Prost S."/>
            <person name="Krehenwinkel H."/>
            <person name="Mayer C."/>
        </authorList>
    </citation>
    <scope>NUCLEOTIDE SEQUENCE [LARGE SCALE GENOMIC DNA]</scope>
    <source>
        <strain evidence="3">NO-MEL_2022_Ind0_liver</strain>
    </source>
</reference>
<comment type="caution">
    <text evidence="3">The sequence shown here is derived from an EMBL/GenBank/DDBJ whole genome shotgun (WGS) entry which is preliminary data.</text>
</comment>
<dbReference type="AlphaFoldDB" id="A0AAW1EXY2"/>
<feature type="region of interest" description="Disordered" evidence="1">
    <location>
        <begin position="51"/>
        <end position="75"/>
    </location>
</feature>
<keyword evidence="2" id="KW-1133">Transmembrane helix</keyword>
<feature type="transmembrane region" description="Helical" evidence="2">
    <location>
        <begin position="27"/>
        <end position="47"/>
    </location>
</feature>
<dbReference type="EMBL" id="JBCEZU010000123">
    <property type="protein sequence ID" value="KAK9527073.1"/>
    <property type="molecule type" value="Genomic_DNA"/>
</dbReference>
<evidence type="ECO:0000313" key="3">
    <source>
        <dbReference type="EMBL" id="KAK9527073.1"/>
    </source>
</evidence>